<feature type="region of interest" description="Disordered" evidence="2">
    <location>
        <begin position="257"/>
        <end position="309"/>
    </location>
</feature>
<feature type="region of interest" description="Disordered" evidence="2">
    <location>
        <begin position="645"/>
        <end position="670"/>
    </location>
</feature>
<comment type="similarity">
    <text evidence="1">Belongs to the N4BP1 family.</text>
</comment>
<feature type="domain" description="N4BP1 C-terminal UBA" evidence="7">
    <location>
        <begin position="664"/>
        <end position="710"/>
    </location>
</feature>
<dbReference type="InterPro" id="IPR056631">
    <property type="entry name" value="UBA_N4BP1"/>
</dbReference>
<feature type="region of interest" description="Disordered" evidence="2">
    <location>
        <begin position="216"/>
        <end position="239"/>
    </location>
</feature>
<dbReference type="InterPro" id="IPR021869">
    <property type="entry name" value="RNase_Zc3h12_NYN"/>
</dbReference>
<proteinExistence type="inferred from homology"/>
<reference key="1">
    <citation type="journal article" date="2007" name="Nature">
        <title>The medaka draft genome and insights into vertebrate genome evolution.</title>
        <authorList>
            <person name="Kasahara M."/>
            <person name="Naruse K."/>
            <person name="Sasaki S."/>
            <person name="Nakatani Y."/>
            <person name="Qu W."/>
            <person name="Ahsan B."/>
            <person name="Yamada T."/>
            <person name="Nagayasu Y."/>
            <person name="Doi K."/>
            <person name="Kasai Y."/>
            <person name="Jindo T."/>
            <person name="Kobayashi D."/>
            <person name="Shimada A."/>
            <person name="Toyoda A."/>
            <person name="Kuroki Y."/>
            <person name="Fujiyama A."/>
            <person name="Sasaki T."/>
            <person name="Shimizu A."/>
            <person name="Asakawa S."/>
            <person name="Shimizu N."/>
            <person name="Hashimoto S."/>
            <person name="Yang J."/>
            <person name="Lee Y."/>
            <person name="Matsushima K."/>
            <person name="Sugano S."/>
            <person name="Sakaizumi M."/>
            <person name="Narita T."/>
            <person name="Ohishi K."/>
            <person name="Haga S."/>
            <person name="Ohta F."/>
            <person name="Nomoto H."/>
            <person name="Nogata K."/>
            <person name="Morishita T."/>
            <person name="Endo T."/>
            <person name="Shin-I T."/>
            <person name="Takeda H."/>
            <person name="Morishita S."/>
            <person name="Kohara Y."/>
        </authorList>
    </citation>
    <scope>NUCLEOTIDE SEQUENCE [LARGE SCALE GENOMIC DNA]</scope>
    <source>
        <strain>Hd-rR</strain>
    </source>
</reference>
<accession>A0A3P9JR00</accession>
<dbReference type="InterPro" id="IPR056630">
    <property type="entry name" value="KH_N4BP1_2nd"/>
</dbReference>
<organism evidence="8 9">
    <name type="scientific">Oryzias latipes</name>
    <name type="common">Japanese rice fish</name>
    <name type="synonym">Japanese killifish</name>
    <dbReference type="NCBI Taxonomy" id="8090"/>
    <lineage>
        <taxon>Eukaryota</taxon>
        <taxon>Metazoa</taxon>
        <taxon>Chordata</taxon>
        <taxon>Craniata</taxon>
        <taxon>Vertebrata</taxon>
        <taxon>Euteleostomi</taxon>
        <taxon>Actinopterygii</taxon>
        <taxon>Neopterygii</taxon>
        <taxon>Teleostei</taxon>
        <taxon>Neoteleostei</taxon>
        <taxon>Acanthomorphata</taxon>
        <taxon>Ovalentaria</taxon>
        <taxon>Atherinomorphae</taxon>
        <taxon>Beloniformes</taxon>
        <taxon>Adrianichthyidae</taxon>
        <taxon>Oryziinae</taxon>
        <taxon>Oryzias</taxon>
    </lineage>
</organism>
<evidence type="ECO:0000256" key="1">
    <source>
        <dbReference type="ARBA" id="ARBA00038274"/>
    </source>
</evidence>
<dbReference type="Ensembl" id="ENSORLT00015028854.1">
    <property type="protein sequence ID" value="ENSORLP00015034753.1"/>
    <property type="gene ID" value="ENSORLG00015020888.1"/>
</dbReference>
<feature type="region of interest" description="Disordered" evidence="2">
    <location>
        <begin position="352"/>
        <end position="404"/>
    </location>
</feature>
<dbReference type="InterPro" id="IPR036612">
    <property type="entry name" value="KH_dom_type_1_sf"/>
</dbReference>
<dbReference type="GO" id="GO:0003723">
    <property type="term" value="F:RNA binding"/>
    <property type="evidence" value="ECO:0007669"/>
    <property type="project" value="InterPro"/>
</dbReference>
<dbReference type="Pfam" id="PF23053">
    <property type="entry name" value="UBA_N4BP1"/>
    <property type="match status" value="1"/>
</dbReference>
<dbReference type="Pfam" id="PF11977">
    <property type="entry name" value="RNase_Zc3h12a"/>
    <property type="match status" value="1"/>
</dbReference>
<evidence type="ECO:0000259" key="7">
    <source>
        <dbReference type="Pfam" id="PF23054"/>
    </source>
</evidence>
<reference evidence="8" key="4">
    <citation type="submission" date="2025-09" db="UniProtKB">
        <authorList>
            <consortium name="Ensembl"/>
        </authorList>
    </citation>
    <scope>IDENTIFICATION</scope>
    <source>
        <strain evidence="8">HSOK</strain>
    </source>
</reference>
<dbReference type="PANTHER" id="PTHR12876:SF28">
    <property type="entry name" value="PROTEIN KHNYN"/>
    <property type="match status" value="1"/>
</dbReference>
<feature type="compositionally biased region" description="Basic and acidic residues" evidence="2">
    <location>
        <begin position="265"/>
        <end position="275"/>
    </location>
</feature>
<dbReference type="Pfam" id="PF23054">
    <property type="entry name" value="UBA_N4BP1_C"/>
    <property type="match status" value="1"/>
</dbReference>
<reference evidence="8 9" key="2">
    <citation type="submission" date="2017-04" db="EMBL/GenBank/DDBJ databases">
        <title>CpG methylation of centromeres and impact of large insertions on vertebrate speciation.</title>
        <authorList>
            <person name="Ichikawa K."/>
            <person name="Yoshimura J."/>
            <person name="Morishita S."/>
        </authorList>
    </citation>
    <scope>NUCLEOTIDE SEQUENCE</scope>
    <source>
        <strain evidence="8 9">HSOK</strain>
    </source>
</reference>
<dbReference type="PANTHER" id="PTHR12876">
    <property type="entry name" value="N4BP1-RELATED"/>
    <property type="match status" value="1"/>
</dbReference>
<dbReference type="SUPFAM" id="SSF54791">
    <property type="entry name" value="Eukaryotic type KH-domain (KH-domain type I)"/>
    <property type="match status" value="1"/>
</dbReference>
<feature type="domain" description="N4BP1 first type I KH-domain" evidence="4">
    <location>
        <begin position="29"/>
        <end position="86"/>
    </location>
</feature>
<evidence type="ECO:0000313" key="9">
    <source>
        <dbReference type="Proteomes" id="UP000265200"/>
    </source>
</evidence>
<evidence type="ECO:0000259" key="4">
    <source>
        <dbReference type="Pfam" id="PF23050"/>
    </source>
</evidence>
<feature type="compositionally biased region" description="Basic and acidic residues" evidence="2">
    <location>
        <begin position="660"/>
        <end position="670"/>
    </location>
</feature>
<protein>
    <submittedName>
        <fullName evidence="8">KH and NYN domain containing</fullName>
    </submittedName>
</protein>
<name>A0A3P9JR00_ORYLA</name>
<feature type="domain" description="N4BP1 second type I KH-domain" evidence="5">
    <location>
        <begin position="92"/>
        <end position="211"/>
    </location>
</feature>
<dbReference type="InterPro" id="IPR051101">
    <property type="entry name" value="ZC3H12/N4BP1_RNase_Reg"/>
</dbReference>
<dbReference type="AlphaFoldDB" id="A0A3P9JR00"/>
<sequence length="713" mass="78583">MLKASAPVRSVGMFSEGHRAGGSGADVEDEFACAGMLRGSLTSLHGTVERIFRVTFNIGVDGPPQGSGGQIWLKLRGASANVEAAKVRSISEQKEVSYPEVLHCIFCGAKGLFMDSLIRNTSALIVVSSPGFLHISGLAEPVVRAYSLVTELISRCEGNQARDTGERGVCESLDSRRAFKTLVEKWEDRHILDLLVLSGPVKEVLLDLVKESGLGLSPAPSEEGSGVHKQIPWDSRGSADQAAEGVPAIACGGLEALLPPTGSRGRAEGAERTDRTPPLSPQEVGEEESQGGVKVPERRSEDQEVQSSPTNKEFWLLLKFFTAMGYTEDVVKRVLARTGLKEASQILDLVQQEQDCSDRQRENRSFTTRGDPDLNQEQNRPCETEKQLPAAGTPSRTWPKSTARCLKAPPTSSCWKQRPKVPAPWKTTPRAFLHKLRQDEGEAGLHAPPSLVVTGEQRFLEGLQTPFKLKLTDQPGNPSLRTIIIDGSNVAMSHGLGHFFSCRGIALAVQHFWDRGHRNISALIPQWRQKSDSRIKEKHYLTELQTVGLLHYTPSREVLGKRISSYDDRLILQLAQKTDGVIVTNDNLRDLLDESVVWRDIIRKRLLQYTFVGDLFMVPDDPLGRGGPHLDQFLILNFRDRTAGGALGDGTGRRPPAGRAQRENRTAEQTSELRMKLCQVFPGQDSMVTLQLQLHPAETDVNLLSSFILEQQD</sequence>
<reference evidence="8" key="3">
    <citation type="submission" date="2025-08" db="UniProtKB">
        <authorList>
            <consortium name="Ensembl"/>
        </authorList>
    </citation>
    <scope>IDENTIFICATION</scope>
    <source>
        <strain evidence="8">HSOK</strain>
    </source>
</reference>
<dbReference type="Gene3D" id="3.40.50.11980">
    <property type="match status" value="1"/>
</dbReference>
<evidence type="ECO:0000259" key="5">
    <source>
        <dbReference type="Pfam" id="PF23052"/>
    </source>
</evidence>
<dbReference type="Proteomes" id="UP000265200">
    <property type="component" value="Chromosome 18"/>
</dbReference>
<evidence type="ECO:0000313" key="8">
    <source>
        <dbReference type="Ensembl" id="ENSORLP00015034753.1"/>
    </source>
</evidence>
<dbReference type="InterPro" id="IPR056578">
    <property type="entry name" value="UBA_N4BP1_C"/>
</dbReference>
<dbReference type="FunFam" id="3.40.50.11980:FF:000001">
    <property type="entry name" value="ZC3H12A isoform 1"/>
    <property type="match status" value="1"/>
</dbReference>
<evidence type="ECO:0000259" key="6">
    <source>
        <dbReference type="Pfam" id="PF23053"/>
    </source>
</evidence>
<feature type="domain" description="N4BP1 UBA-like" evidence="6">
    <location>
        <begin position="312"/>
        <end position="355"/>
    </location>
</feature>
<dbReference type="Pfam" id="PF23050">
    <property type="entry name" value="KH_N4BP1_1st"/>
    <property type="match status" value="1"/>
</dbReference>
<evidence type="ECO:0000259" key="3">
    <source>
        <dbReference type="Pfam" id="PF11977"/>
    </source>
</evidence>
<evidence type="ECO:0000256" key="2">
    <source>
        <dbReference type="SAM" id="MobiDB-lite"/>
    </source>
</evidence>
<dbReference type="Pfam" id="PF23052">
    <property type="entry name" value="KH_N4BP1_2nd"/>
    <property type="match status" value="1"/>
</dbReference>
<feature type="domain" description="RNase NYN" evidence="3">
    <location>
        <begin position="480"/>
        <end position="632"/>
    </location>
</feature>
<dbReference type="InterPro" id="IPR056629">
    <property type="entry name" value="KH_N4BP1_1st"/>
</dbReference>